<keyword evidence="2" id="KW-1185">Reference proteome</keyword>
<organism evidence="1 2">
    <name type="scientific">Marinobacter salinexigens</name>
    <dbReference type="NCBI Taxonomy" id="2919747"/>
    <lineage>
        <taxon>Bacteria</taxon>
        <taxon>Pseudomonadati</taxon>
        <taxon>Pseudomonadota</taxon>
        <taxon>Gammaproteobacteria</taxon>
        <taxon>Pseudomonadales</taxon>
        <taxon>Marinobacteraceae</taxon>
        <taxon>Marinobacter</taxon>
    </lineage>
</organism>
<comment type="caution">
    <text evidence="1">The sequence shown here is derived from an EMBL/GenBank/DDBJ whole genome shotgun (WGS) entry which is preliminary data.</text>
</comment>
<dbReference type="Proteomes" id="UP000323161">
    <property type="component" value="Unassembled WGS sequence"/>
</dbReference>
<gene>
    <name evidence="1" type="ORF">FWJ25_00625</name>
</gene>
<name>A0A5B0VM89_9GAMM</name>
<dbReference type="EMBL" id="VTUU01000001">
    <property type="protein sequence ID" value="KAA1175676.1"/>
    <property type="molecule type" value="Genomic_DNA"/>
</dbReference>
<accession>A0A5B0VM89</accession>
<dbReference type="RefSeq" id="WP_149598316.1">
    <property type="nucleotide sequence ID" value="NZ_VTUU01000001.1"/>
</dbReference>
<sequence>MCNLRLNQCLMITILLSTTFVVRAESLYLESPLSDASLDGLRGGFLLDDLEIMIGLEQAISVNGELMAINRLTIPNLNQLVSEQGIPHQFDTELRQVVDGLGAGTLVTSTLGDGRWLTVIQNNLNGITIQNARELTIELNNLGGGFGIPGVSRDPVPSYLRP</sequence>
<evidence type="ECO:0000313" key="2">
    <source>
        <dbReference type="Proteomes" id="UP000323161"/>
    </source>
</evidence>
<reference evidence="1 2" key="1">
    <citation type="submission" date="2019-08" db="EMBL/GenBank/DDBJ databases">
        <title>Marinobacter ZYF650 sp. nov., a marine bacterium isolated from seawater of the Mariana trench.</title>
        <authorList>
            <person name="Ahmad W."/>
        </authorList>
    </citation>
    <scope>NUCLEOTIDE SEQUENCE [LARGE SCALE GENOMIC DNA]</scope>
    <source>
        <strain evidence="1 2">ZYF650</strain>
    </source>
</reference>
<proteinExistence type="predicted"/>
<dbReference type="AlphaFoldDB" id="A0A5B0VM89"/>
<evidence type="ECO:0000313" key="1">
    <source>
        <dbReference type="EMBL" id="KAA1175676.1"/>
    </source>
</evidence>
<protein>
    <submittedName>
        <fullName evidence="1">Uncharacterized protein</fullName>
    </submittedName>
</protein>